<evidence type="ECO:0000313" key="7">
    <source>
        <dbReference type="Proteomes" id="UP000216107"/>
    </source>
</evidence>
<keyword evidence="1" id="KW-1003">Cell membrane</keyword>
<organism evidence="6 7">
    <name type="scientific">Candidatus Dactylopiibacterium carminicum</name>
    <dbReference type="NCBI Taxonomy" id="857335"/>
    <lineage>
        <taxon>Bacteria</taxon>
        <taxon>Pseudomonadati</taxon>
        <taxon>Pseudomonadota</taxon>
        <taxon>Betaproteobacteria</taxon>
        <taxon>Rhodocyclales</taxon>
        <taxon>Rhodocyclaceae</taxon>
        <taxon>Candidatus Dactylopiibacterium</taxon>
    </lineage>
</organism>
<evidence type="ECO:0000256" key="1">
    <source>
        <dbReference type="ARBA" id="ARBA00022475"/>
    </source>
</evidence>
<proteinExistence type="predicted"/>
<protein>
    <submittedName>
        <fullName evidence="6">ABC transporter ATP-binding protein</fullName>
    </submittedName>
</protein>
<dbReference type="InterPro" id="IPR015854">
    <property type="entry name" value="ABC_transpr_LolD-like"/>
</dbReference>
<dbReference type="GO" id="GO:0005524">
    <property type="term" value="F:ATP binding"/>
    <property type="evidence" value="ECO:0007669"/>
    <property type="project" value="UniProtKB-KW"/>
</dbReference>
<dbReference type="InterPro" id="IPR003593">
    <property type="entry name" value="AAA+_ATPase"/>
</dbReference>
<gene>
    <name evidence="5" type="ORF">BGI27_14155</name>
    <name evidence="6" type="ORF">CGU29_13870</name>
</gene>
<sequence>MRGTLRISDLRFRFDGQAADLFAISSLQLPAGATLGIRGASGAGKTTLLHCLAGIASATAGSIQWAGTDITRLPATELTRWRQRQLGLVFQDFHLVEGLSALGNVLLPACFSAWRASPAQREHAAALLDRVGITIPTRRAELLSRGERQRVAVARALLFSPAVLLADEPTASLDPVHRERIGALLGELAREHGSTLIVISHEEHLLGQMQQVMELREGGLHA</sequence>
<dbReference type="EMBL" id="NMRN01000054">
    <property type="protein sequence ID" value="PAS91913.1"/>
    <property type="molecule type" value="Genomic_DNA"/>
</dbReference>
<keyword evidence="1" id="KW-0472">Membrane</keyword>
<dbReference type="GO" id="GO:0005886">
    <property type="term" value="C:plasma membrane"/>
    <property type="evidence" value="ECO:0007669"/>
    <property type="project" value="TreeGrafter"/>
</dbReference>
<evidence type="ECO:0000313" key="6">
    <source>
        <dbReference type="EMBL" id="PAS91913.1"/>
    </source>
</evidence>
<dbReference type="EMBL" id="MDUX01000055">
    <property type="protein sequence ID" value="KAF7598289.1"/>
    <property type="molecule type" value="Genomic_DNA"/>
</dbReference>
<feature type="domain" description="ABC transporter" evidence="4">
    <location>
        <begin position="5"/>
        <end position="222"/>
    </location>
</feature>
<dbReference type="AlphaFoldDB" id="A0A272EP75"/>
<dbReference type="Pfam" id="PF00005">
    <property type="entry name" value="ABC_tran"/>
    <property type="match status" value="1"/>
</dbReference>
<evidence type="ECO:0000313" key="5">
    <source>
        <dbReference type="EMBL" id="KAF7598289.1"/>
    </source>
</evidence>
<dbReference type="Proteomes" id="UP000623509">
    <property type="component" value="Unassembled WGS sequence"/>
</dbReference>
<accession>A0A272EP75</accession>
<dbReference type="GO" id="GO:0016887">
    <property type="term" value="F:ATP hydrolysis activity"/>
    <property type="evidence" value="ECO:0007669"/>
    <property type="project" value="InterPro"/>
</dbReference>
<name>A0A272EP75_9RHOO</name>
<evidence type="ECO:0000259" key="4">
    <source>
        <dbReference type="PROSITE" id="PS50893"/>
    </source>
</evidence>
<evidence type="ECO:0000313" key="8">
    <source>
        <dbReference type="Proteomes" id="UP000623509"/>
    </source>
</evidence>
<dbReference type="InterPro" id="IPR003439">
    <property type="entry name" value="ABC_transporter-like_ATP-bd"/>
</dbReference>
<dbReference type="PROSITE" id="PS50893">
    <property type="entry name" value="ABC_TRANSPORTER_2"/>
    <property type="match status" value="1"/>
</dbReference>
<evidence type="ECO:0000256" key="3">
    <source>
        <dbReference type="ARBA" id="ARBA00022840"/>
    </source>
</evidence>
<evidence type="ECO:0000256" key="2">
    <source>
        <dbReference type="ARBA" id="ARBA00022741"/>
    </source>
</evidence>
<dbReference type="Gene3D" id="3.40.50.300">
    <property type="entry name" value="P-loop containing nucleotide triphosphate hydrolases"/>
    <property type="match status" value="1"/>
</dbReference>
<keyword evidence="2" id="KW-0547">Nucleotide-binding</keyword>
<dbReference type="PANTHER" id="PTHR24220">
    <property type="entry name" value="IMPORT ATP-BINDING PROTEIN"/>
    <property type="match status" value="1"/>
</dbReference>
<dbReference type="SUPFAM" id="SSF52540">
    <property type="entry name" value="P-loop containing nucleoside triphosphate hydrolases"/>
    <property type="match status" value="1"/>
</dbReference>
<dbReference type="OrthoDB" id="9802264at2"/>
<comment type="caution">
    <text evidence="6">The sequence shown here is derived from an EMBL/GenBank/DDBJ whole genome shotgun (WGS) entry which is preliminary data.</text>
</comment>
<dbReference type="Proteomes" id="UP000216107">
    <property type="component" value="Unassembled WGS sequence"/>
</dbReference>
<keyword evidence="8" id="KW-1185">Reference proteome</keyword>
<dbReference type="SMART" id="SM00382">
    <property type="entry name" value="AAA"/>
    <property type="match status" value="1"/>
</dbReference>
<reference evidence="6 7" key="2">
    <citation type="submission" date="2017-07" db="EMBL/GenBank/DDBJ databases">
        <title>Candidatus Dactylopiibacterium carminicum, a nitrogen-fixing symbiont of the cochineal insect Dactylopius coccus and Dactylopius opuntiae (Hemiptera: Coccoidea: Dactylopiidae).</title>
        <authorList>
            <person name="Vera A."/>
        </authorList>
    </citation>
    <scope>NUCLEOTIDE SEQUENCE [LARGE SCALE GENOMIC DNA]</scope>
    <source>
        <strain evidence="6 7">NFDCM</strain>
    </source>
</reference>
<keyword evidence="3 6" id="KW-0067">ATP-binding</keyword>
<dbReference type="RefSeq" id="WP_095525503.1">
    <property type="nucleotide sequence ID" value="NZ_MDUX01000055.1"/>
</dbReference>
<dbReference type="GO" id="GO:0022857">
    <property type="term" value="F:transmembrane transporter activity"/>
    <property type="evidence" value="ECO:0007669"/>
    <property type="project" value="TreeGrafter"/>
</dbReference>
<dbReference type="InterPro" id="IPR027417">
    <property type="entry name" value="P-loop_NTPase"/>
</dbReference>
<reference evidence="5 8" key="1">
    <citation type="submission" date="2016-08" db="EMBL/GenBank/DDBJ databases">
        <title>Candidatus Dactylopiibacterium carminicum genome sequence.</title>
        <authorList>
            <person name="Ramirez-Puebla S.T."/>
            <person name="Ormeno-Orrillo E."/>
            <person name="Vera-Ponce De Leon A."/>
            <person name="Luis L."/>
            <person name="Sanchez-Flores A."/>
            <person name="Monica R."/>
            <person name="Martinez-Romero E."/>
        </authorList>
    </citation>
    <scope>NUCLEOTIDE SEQUENCE [LARGE SCALE GENOMIC DNA]</scope>
    <source>
        <strain evidence="5">END1</strain>
    </source>
</reference>